<gene>
    <name evidence="1" type="ORF">T440DRAFT_355489</name>
</gene>
<dbReference type="AlphaFoldDB" id="A0A6A7B8Q3"/>
<dbReference type="Gene3D" id="2.60.40.640">
    <property type="match status" value="1"/>
</dbReference>
<dbReference type="InterPro" id="IPR014752">
    <property type="entry name" value="Arrestin-like_C"/>
</dbReference>
<reference evidence="1" key="1">
    <citation type="submission" date="2020-01" db="EMBL/GenBank/DDBJ databases">
        <authorList>
            <consortium name="DOE Joint Genome Institute"/>
            <person name="Haridas S."/>
            <person name="Albert R."/>
            <person name="Binder M."/>
            <person name="Bloem J."/>
            <person name="Labutti K."/>
            <person name="Salamov A."/>
            <person name="Andreopoulos B."/>
            <person name="Baker S.E."/>
            <person name="Barry K."/>
            <person name="Bills G."/>
            <person name="Bluhm B.H."/>
            <person name="Cannon C."/>
            <person name="Castanera R."/>
            <person name="Culley D.E."/>
            <person name="Daum C."/>
            <person name="Ezra D."/>
            <person name="Gonzalez J.B."/>
            <person name="Henrissat B."/>
            <person name="Kuo A."/>
            <person name="Liang C."/>
            <person name="Lipzen A."/>
            <person name="Lutzoni F."/>
            <person name="Magnuson J."/>
            <person name="Mondo S."/>
            <person name="Nolan M."/>
            <person name="Ohm R."/>
            <person name="Pangilinan J."/>
            <person name="Park H.-J."/>
            <person name="Ramirez L."/>
            <person name="Alfaro M."/>
            <person name="Sun H."/>
            <person name="Tritt A."/>
            <person name="Yoshinaga Y."/>
            <person name="Zwiers L.-H."/>
            <person name="Turgeon B.G."/>
            <person name="Goodwin S.B."/>
            <person name="Spatafora J.W."/>
            <person name="Crous P.W."/>
            <person name="Grigoriev I.V."/>
        </authorList>
    </citation>
    <scope>NUCLEOTIDE SEQUENCE</scope>
    <source>
        <strain evidence="1">IPT5</strain>
    </source>
</reference>
<name>A0A6A7B8Q3_9PLEO</name>
<protein>
    <recommendedName>
        <fullName evidence="3">Arrestin-like N-terminal domain-containing protein</fullName>
    </recommendedName>
</protein>
<evidence type="ECO:0008006" key="3">
    <source>
        <dbReference type="Google" id="ProtNLM"/>
    </source>
</evidence>
<keyword evidence="2" id="KW-1185">Reference proteome</keyword>
<evidence type="ECO:0000313" key="1">
    <source>
        <dbReference type="EMBL" id="KAF2851851.1"/>
    </source>
</evidence>
<proteinExistence type="predicted"/>
<accession>A0A6A7B8Q3</accession>
<feature type="non-terminal residue" evidence="1">
    <location>
        <position position="169"/>
    </location>
</feature>
<dbReference type="EMBL" id="MU006301">
    <property type="protein sequence ID" value="KAF2851851.1"/>
    <property type="molecule type" value="Genomic_DNA"/>
</dbReference>
<organism evidence="1 2">
    <name type="scientific">Plenodomus tracheiphilus IPT5</name>
    <dbReference type="NCBI Taxonomy" id="1408161"/>
    <lineage>
        <taxon>Eukaryota</taxon>
        <taxon>Fungi</taxon>
        <taxon>Dikarya</taxon>
        <taxon>Ascomycota</taxon>
        <taxon>Pezizomycotina</taxon>
        <taxon>Dothideomycetes</taxon>
        <taxon>Pleosporomycetidae</taxon>
        <taxon>Pleosporales</taxon>
        <taxon>Pleosporineae</taxon>
        <taxon>Leptosphaeriaceae</taxon>
        <taxon>Plenodomus</taxon>
    </lineage>
</organism>
<evidence type="ECO:0000313" key="2">
    <source>
        <dbReference type="Proteomes" id="UP000799423"/>
    </source>
</evidence>
<dbReference type="OrthoDB" id="3892815at2759"/>
<dbReference type="Proteomes" id="UP000799423">
    <property type="component" value="Unassembled WGS sequence"/>
</dbReference>
<sequence length="169" mass="19374">MGNAPSLPQPPLPIFTLHLHDLEDGIVHPGDKISGHILLIPIKPLNPFGLDVSFFGNSFVWHRMDTSTNNTTDYFHYRDHAPLFEVNRNLLPVERPGVRNLSGYTVPGQRYTFPFEFQVPPHTTNYRLQHYKYSGSQRWHVNPHTLPPSFLHTTRGGTSTDPNYAKVEY</sequence>